<dbReference type="AlphaFoldDB" id="A0A8J3EAM9"/>
<name>A0A8J3EAM9_9GAMM</name>
<reference evidence="1" key="2">
    <citation type="submission" date="2020-09" db="EMBL/GenBank/DDBJ databases">
        <authorList>
            <person name="Sun Q."/>
            <person name="Zhou Y."/>
        </authorList>
    </citation>
    <scope>NUCLEOTIDE SEQUENCE</scope>
    <source>
        <strain evidence="1">CGMCC 1.15758</strain>
    </source>
</reference>
<keyword evidence="2" id="KW-1185">Reference proteome</keyword>
<gene>
    <name evidence="1" type="ORF">GCM10010995_25760</name>
</gene>
<dbReference type="EMBL" id="BMJS01000048">
    <property type="protein sequence ID" value="GGG07108.1"/>
    <property type="molecule type" value="Genomic_DNA"/>
</dbReference>
<evidence type="ECO:0000313" key="2">
    <source>
        <dbReference type="Proteomes" id="UP000636949"/>
    </source>
</evidence>
<comment type="caution">
    <text evidence="1">The sequence shown here is derived from an EMBL/GenBank/DDBJ whole genome shotgun (WGS) entry which is preliminary data.</text>
</comment>
<protein>
    <submittedName>
        <fullName evidence="1">Uncharacterized protein</fullName>
    </submittedName>
</protein>
<sequence>MQYYIGMCYGMVFERTRTDEIVSGNGRGIDKNANIFNQGFGGGYAGCKAVFAVSNVIFGHYHCGTEETFDVWLNEIRMKSASNPVTILMGCPGDTFPNAEFNQMEDQISESGLKIQTIIRLEDSLMKDVATTHINSKEIHLRNLFGKLVYTYDFSTKKSLQHKLVSEKTSLLENKEKDKKLCCIIL</sequence>
<accession>A0A8J3EAM9</accession>
<organism evidence="1 2">
    <name type="scientific">Cysteiniphilum litorale</name>
    <dbReference type="NCBI Taxonomy" id="2056700"/>
    <lineage>
        <taxon>Bacteria</taxon>
        <taxon>Pseudomonadati</taxon>
        <taxon>Pseudomonadota</taxon>
        <taxon>Gammaproteobacteria</taxon>
        <taxon>Thiotrichales</taxon>
        <taxon>Fastidiosibacteraceae</taxon>
        <taxon>Cysteiniphilum</taxon>
    </lineage>
</organism>
<reference evidence="1" key="1">
    <citation type="journal article" date="2014" name="Int. J. Syst. Evol. Microbiol.">
        <title>Complete genome sequence of Corynebacterium casei LMG S-19264T (=DSM 44701T), isolated from a smear-ripened cheese.</title>
        <authorList>
            <consortium name="US DOE Joint Genome Institute (JGI-PGF)"/>
            <person name="Walter F."/>
            <person name="Albersmeier A."/>
            <person name="Kalinowski J."/>
            <person name="Ruckert C."/>
        </authorList>
    </citation>
    <scope>NUCLEOTIDE SEQUENCE</scope>
    <source>
        <strain evidence="1">CGMCC 1.15758</strain>
    </source>
</reference>
<dbReference type="Proteomes" id="UP000636949">
    <property type="component" value="Unassembled WGS sequence"/>
</dbReference>
<proteinExistence type="predicted"/>
<dbReference type="RefSeq" id="WP_117003890.1">
    <property type="nucleotide sequence ID" value="NZ_BMJS01000048.1"/>
</dbReference>
<evidence type="ECO:0000313" key="1">
    <source>
        <dbReference type="EMBL" id="GGG07108.1"/>
    </source>
</evidence>